<feature type="compositionally biased region" description="Acidic residues" evidence="5">
    <location>
        <begin position="564"/>
        <end position="580"/>
    </location>
</feature>
<dbReference type="Proteomes" id="UP000001529">
    <property type="component" value="Chromosome VIII"/>
</dbReference>
<dbReference type="InterPro" id="IPR000850">
    <property type="entry name" value="Adenylat/UMP-CMP_kin"/>
</dbReference>
<dbReference type="EMBL" id="KE138831">
    <property type="protein sequence ID" value="EPT29021.1"/>
    <property type="molecule type" value="Genomic_DNA"/>
</dbReference>
<dbReference type="InterPro" id="IPR007858">
    <property type="entry name" value="Dpy-30_motif"/>
</dbReference>
<dbReference type="Pfam" id="PF05186">
    <property type="entry name" value="Dpy-30"/>
    <property type="match status" value="1"/>
</dbReference>
<dbReference type="InterPro" id="IPR036291">
    <property type="entry name" value="NAD(P)-bd_dom_sf"/>
</dbReference>
<feature type="region of interest" description="Disordered" evidence="5">
    <location>
        <begin position="493"/>
        <end position="512"/>
    </location>
</feature>
<dbReference type="AlphaFoldDB" id="A0A125YQI5"/>
<keyword evidence="2" id="KW-0547">Nucleotide-binding</keyword>
<dbReference type="InterPro" id="IPR047499">
    <property type="entry name" value="DD_AK7"/>
</dbReference>
<feature type="compositionally biased region" description="Acidic residues" evidence="5">
    <location>
        <begin position="165"/>
        <end position="195"/>
    </location>
</feature>
<dbReference type="GO" id="GO:0005524">
    <property type="term" value="F:ATP binding"/>
    <property type="evidence" value="ECO:0007669"/>
    <property type="project" value="InterPro"/>
</dbReference>
<evidence type="ECO:0000256" key="1">
    <source>
        <dbReference type="ARBA" id="ARBA00022679"/>
    </source>
</evidence>
<dbReference type="KEGG" id="tgo:TGME49_230460"/>
<protein>
    <submittedName>
        <fullName evidence="6">Dpy-30 motif protein</fullName>
        <ecNumber evidence="6">2.7.4.3</ecNumber>
    </submittedName>
</protein>
<evidence type="ECO:0000256" key="5">
    <source>
        <dbReference type="SAM" id="MobiDB-lite"/>
    </source>
</evidence>
<feature type="compositionally biased region" description="Basic and acidic residues" evidence="5">
    <location>
        <begin position="36"/>
        <end position="58"/>
    </location>
</feature>
<dbReference type="Gene3D" id="3.40.50.300">
    <property type="entry name" value="P-loop containing nucleotide triphosphate hydrolases"/>
    <property type="match status" value="1"/>
</dbReference>
<keyword evidence="1 6" id="KW-0808">Transferase</keyword>
<evidence type="ECO:0000256" key="4">
    <source>
        <dbReference type="SAM" id="Coils"/>
    </source>
</evidence>
<feature type="region of interest" description="Disordered" evidence="5">
    <location>
        <begin position="34"/>
        <end position="58"/>
    </location>
</feature>
<dbReference type="GO" id="GO:0004017">
    <property type="term" value="F:AMP kinase activity"/>
    <property type="evidence" value="ECO:0007669"/>
    <property type="project" value="UniProtKB-EC"/>
</dbReference>
<gene>
    <name evidence="6" type="ORF">TGME49_230460</name>
</gene>
<feature type="compositionally biased region" description="Polar residues" evidence="5">
    <location>
        <begin position="497"/>
        <end position="510"/>
    </location>
</feature>
<dbReference type="VEuPathDB" id="ToxoDB:TGME49_230460"/>
<dbReference type="RefSeq" id="XP_002367957.1">
    <property type="nucleotide sequence ID" value="XM_002367916.1"/>
</dbReference>
<dbReference type="EMBL" id="CM002043">
    <property type="protein sequence ID" value="EPT29021.1"/>
    <property type="molecule type" value="Genomic_DNA"/>
</dbReference>
<feature type="compositionally biased region" description="Acidic residues" evidence="5">
    <location>
        <begin position="140"/>
        <end position="151"/>
    </location>
</feature>
<dbReference type="CDD" id="cd22967">
    <property type="entry name" value="DD_AK7"/>
    <property type="match status" value="1"/>
</dbReference>
<sequence length="815" mass="92003">MRIFINHVDTYTGYALCAGLRRFNGVTNRMFGTAKASRDETDKETSPATRDDAECNREPSRLPVPAAIRRLIFKRNPQQLLKNLLSCSLIVYDLHNTDPDEVEDIVKKLRRVAIEKPTVFVLISSVMVWARTKQEFVERDSEDDTQEENGDEPLSGARSEHAGDGEENGGGDSRDEVDDDDSEDNSDDSEAEETAENGHTEEGAAQEEDEPLPARFKGTKSIYRLRKHRRSSPPERTLKPKLLTGAEFERRIPAARYEKWKTIETLVMSLGSKENLTTYVVAAGAMYGQGEGPFYSAFKAAWLGLHSHKIISPGNNFVPTVHTRDLASLVRRLAEGTSEESYHLAVDSSHVTQYDIVQTIVNRVAEPYEVEEVTAEQAVLAENADLFTVDLRMVPSAEMTAPDFPWFCKEGLPANIDKVAAEFCKWRSLRQVKILIAGPPGSGKSLLTGLVAATFNTPAVRTQDIVEASKVKGDELGILLREKWSQLVEDMKKKKTNTPSNGNNSGASTSRHVRFDVETMTKIFNSKLSENVCRFRGFVLDGYPRTYQEAKALFLRPKKKENEGPEDSNEDGETAGDSEEPSGKEPPPPEMEFDPLKAPDYVIILKSADAQCEERMMNVPQNQIIPGHNDREGFVRRLAQHKQANENAHGEPSLADFFQERRREVLTLDVDGKSAEDILECARVYIEKDGRFFNFLKSERQSLLEREAELQRELQEAQRKEAEEEQLAREEERLVLAERRRRDLHRLEKIAQHEREVIMARSIPLRRYLMQAVVPALSEGLLQVCRVMPEDPVDFLAEFLLAEAQKTANCLPTEL</sequence>
<dbReference type="GeneID" id="7900593"/>
<feature type="coiled-coil region" evidence="4">
    <location>
        <begin position="693"/>
        <end position="747"/>
    </location>
</feature>
<dbReference type="PhylomeDB" id="A0A125YQI5"/>
<evidence type="ECO:0000256" key="2">
    <source>
        <dbReference type="ARBA" id="ARBA00022741"/>
    </source>
</evidence>
<dbReference type="OrthoDB" id="10262413at2759"/>
<dbReference type="InterPro" id="IPR027417">
    <property type="entry name" value="P-loop_NTPase"/>
</dbReference>
<organism evidence="6 7">
    <name type="scientific">Toxoplasma gondii (strain ATCC 50611 / Me49)</name>
    <dbReference type="NCBI Taxonomy" id="508771"/>
    <lineage>
        <taxon>Eukaryota</taxon>
        <taxon>Sar</taxon>
        <taxon>Alveolata</taxon>
        <taxon>Apicomplexa</taxon>
        <taxon>Conoidasida</taxon>
        <taxon>Coccidia</taxon>
        <taxon>Eucoccidiorida</taxon>
        <taxon>Eimeriorina</taxon>
        <taxon>Sarcocystidae</taxon>
        <taxon>Toxoplasma</taxon>
    </lineage>
</organism>
<dbReference type="Gene3D" id="3.40.50.720">
    <property type="entry name" value="NAD(P)-binding Rossmann-like Domain"/>
    <property type="match status" value="1"/>
</dbReference>
<feature type="region of interest" description="Disordered" evidence="5">
    <location>
        <begin position="554"/>
        <end position="595"/>
    </location>
</feature>
<dbReference type="PANTHER" id="PTHR23359">
    <property type="entry name" value="NUCLEOTIDE KINASE"/>
    <property type="match status" value="1"/>
</dbReference>
<keyword evidence="7" id="KW-1185">Reference proteome</keyword>
<feature type="region of interest" description="Disordered" evidence="5">
    <location>
        <begin position="136"/>
        <end position="217"/>
    </location>
</feature>
<dbReference type="SUPFAM" id="SSF52540">
    <property type="entry name" value="P-loop containing nucleoside triphosphate hydrolases"/>
    <property type="match status" value="1"/>
</dbReference>
<keyword evidence="3" id="KW-0418">Kinase</keyword>
<evidence type="ECO:0000256" key="3">
    <source>
        <dbReference type="ARBA" id="ARBA00022777"/>
    </source>
</evidence>
<proteinExistence type="predicted"/>
<evidence type="ECO:0000313" key="7">
    <source>
        <dbReference type="Proteomes" id="UP000001529"/>
    </source>
</evidence>
<dbReference type="EC" id="2.7.4.3" evidence="6"/>
<reference evidence="6" key="1">
    <citation type="submission" date="2013-04" db="EMBL/GenBank/DDBJ databases">
        <authorList>
            <person name="Sibley D."/>
            <person name="Venepally P."/>
            <person name="Karamycheva S."/>
            <person name="Hadjithomas M."/>
            <person name="Khan A."/>
            <person name="Brunk B."/>
            <person name="Roos D."/>
            <person name="Caler E."/>
            <person name="Lorenzi H."/>
        </authorList>
    </citation>
    <scope>NUCLEOTIDE SEQUENCE [LARGE SCALE GENOMIC DNA]</scope>
    <source>
        <strain evidence="6">ME49</strain>
    </source>
</reference>
<name>A0A125YQI5_TOXGM</name>
<dbReference type="SUPFAM" id="SSF51735">
    <property type="entry name" value="NAD(P)-binding Rossmann-fold domains"/>
    <property type="match status" value="1"/>
</dbReference>
<accession>A0A125YQI5</accession>
<keyword evidence="4" id="KW-0175">Coiled coil</keyword>
<dbReference type="Gene3D" id="1.20.890.10">
    <property type="entry name" value="cAMP-dependent protein kinase regulatory subunit, dimerization-anchoring domain"/>
    <property type="match status" value="1"/>
</dbReference>
<evidence type="ECO:0000313" key="6">
    <source>
        <dbReference type="EMBL" id="EPT29021.1"/>
    </source>
</evidence>